<reference evidence="2 3" key="1">
    <citation type="journal article" date="2020" name="Nature">
        <title>Six reference-quality genomes reveal evolution of bat adaptations.</title>
        <authorList>
            <person name="Jebb D."/>
            <person name="Huang Z."/>
            <person name="Pippel M."/>
            <person name="Hughes G.M."/>
            <person name="Lavrichenko K."/>
            <person name="Devanna P."/>
            <person name="Winkler S."/>
            <person name="Jermiin L.S."/>
            <person name="Skirmuntt E.C."/>
            <person name="Katzourakis A."/>
            <person name="Burkitt-Gray L."/>
            <person name="Ray D.A."/>
            <person name="Sullivan K.A.M."/>
            <person name="Roscito J.G."/>
            <person name="Kirilenko B.M."/>
            <person name="Davalos L.M."/>
            <person name="Corthals A.P."/>
            <person name="Power M.L."/>
            <person name="Jones G."/>
            <person name="Ransome R.D."/>
            <person name="Dechmann D.K.N."/>
            <person name="Locatelli A.G."/>
            <person name="Puechmaille S.J."/>
            <person name="Fedrigo O."/>
            <person name="Jarvis E.D."/>
            <person name="Hiller M."/>
            <person name="Vernes S.C."/>
            <person name="Myers E.W."/>
            <person name="Teeling E.C."/>
        </authorList>
    </citation>
    <scope>NUCLEOTIDE SEQUENCE [LARGE SCALE GENOMIC DNA]</scope>
    <source>
        <strain evidence="2">Bat1K_MPI-CBG_1</strain>
    </source>
</reference>
<feature type="compositionally biased region" description="Low complexity" evidence="1">
    <location>
        <begin position="79"/>
        <end position="96"/>
    </location>
</feature>
<feature type="compositionally biased region" description="Basic and acidic residues" evidence="1">
    <location>
        <begin position="109"/>
        <end position="123"/>
    </location>
</feature>
<evidence type="ECO:0000256" key="1">
    <source>
        <dbReference type="SAM" id="MobiDB-lite"/>
    </source>
</evidence>
<name>A0A834B6E9_9CHIR</name>
<gene>
    <name evidence="2" type="ORF">HJG60_009636</name>
</gene>
<protein>
    <submittedName>
        <fullName evidence="2">Uncharacterized protein</fullName>
    </submittedName>
</protein>
<dbReference type="AlphaFoldDB" id="A0A834B6E9"/>
<feature type="compositionally biased region" description="Polar residues" evidence="1">
    <location>
        <begin position="142"/>
        <end position="154"/>
    </location>
</feature>
<feature type="compositionally biased region" description="Gly residues" evidence="1">
    <location>
        <begin position="182"/>
        <end position="195"/>
    </location>
</feature>
<sequence>MTRGRTSESPRSRTIPGRSLCTTPPPPNHVAPKEGKYQKAPVSAHDKPSHPAGSGGAVRLNHGRKGAPGEAPDGGGQRRAGWAGAASGRRPAGWGSEANVTHTPRNPQRTRERAPPCPSDRRPPPATAAAQGCRGLGPPSSAAAQRNPGESTGADTPGRGGRVRATAARPPPHPTRCSGRGTLYGLGQTGVGGSGREMPSEEPVLSSGHRAPRALRVMMRASLQANDSASREEQAGGTLPAPTEGSEAGETAEAPAPGVARNEGLGHTVTPHPGTVGGGRMAPGVRPRFSNSGS</sequence>
<dbReference type="EMBL" id="JABVXQ010000002">
    <property type="protein sequence ID" value="KAF6125085.1"/>
    <property type="molecule type" value="Genomic_DNA"/>
</dbReference>
<feature type="compositionally biased region" description="Low complexity" evidence="1">
    <location>
        <begin position="241"/>
        <end position="258"/>
    </location>
</feature>
<dbReference type="Proteomes" id="UP000664940">
    <property type="component" value="Unassembled WGS sequence"/>
</dbReference>
<evidence type="ECO:0000313" key="3">
    <source>
        <dbReference type="Proteomes" id="UP000664940"/>
    </source>
</evidence>
<feature type="region of interest" description="Disordered" evidence="1">
    <location>
        <begin position="224"/>
        <end position="294"/>
    </location>
</feature>
<comment type="caution">
    <text evidence="2">The sequence shown here is derived from an EMBL/GenBank/DDBJ whole genome shotgun (WGS) entry which is preliminary data.</text>
</comment>
<feature type="compositionally biased region" description="Polar residues" evidence="1">
    <location>
        <begin position="98"/>
        <end position="107"/>
    </location>
</feature>
<evidence type="ECO:0000313" key="2">
    <source>
        <dbReference type="EMBL" id="KAF6125085.1"/>
    </source>
</evidence>
<proteinExistence type="predicted"/>
<accession>A0A834B6E9</accession>
<feature type="region of interest" description="Disordered" evidence="1">
    <location>
        <begin position="1"/>
        <end position="210"/>
    </location>
</feature>
<feature type="compositionally biased region" description="Basic and acidic residues" evidence="1">
    <location>
        <begin position="1"/>
        <end position="11"/>
    </location>
</feature>
<organism evidence="2 3">
    <name type="scientific">Phyllostomus discolor</name>
    <name type="common">pale spear-nosed bat</name>
    <dbReference type="NCBI Taxonomy" id="89673"/>
    <lineage>
        <taxon>Eukaryota</taxon>
        <taxon>Metazoa</taxon>
        <taxon>Chordata</taxon>
        <taxon>Craniata</taxon>
        <taxon>Vertebrata</taxon>
        <taxon>Euteleostomi</taxon>
        <taxon>Mammalia</taxon>
        <taxon>Eutheria</taxon>
        <taxon>Laurasiatheria</taxon>
        <taxon>Chiroptera</taxon>
        <taxon>Yangochiroptera</taxon>
        <taxon>Phyllostomidae</taxon>
        <taxon>Phyllostominae</taxon>
        <taxon>Phyllostomus</taxon>
    </lineage>
</organism>